<dbReference type="Proteomes" id="UP000054408">
    <property type="component" value="Unassembled WGS sequence"/>
</dbReference>
<feature type="transmembrane region" description="Helical" evidence="2">
    <location>
        <begin position="87"/>
        <end position="107"/>
    </location>
</feature>
<evidence type="ECO:0000313" key="4">
    <source>
        <dbReference type="Proteomes" id="UP000054408"/>
    </source>
</evidence>
<feature type="transmembrane region" description="Helical" evidence="2">
    <location>
        <begin position="153"/>
        <end position="177"/>
    </location>
</feature>
<gene>
    <name evidence="3" type="ORF">AMSG_03381</name>
</gene>
<evidence type="ECO:0000256" key="1">
    <source>
        <dbReference type="SAM" id="MobiDB-lite"/>
    </source>
</evidence>
<sequence>MRQLLGYTGFDSSSGSAGMAWAGGFVGFGLLFVLVLVGQHLHPASPSRVLVGYATGMVGVLAIGLAAAGVTHGSYPDEANNSAGWAVFWRLATVCVGSAGAAALPLASHLVWPFPPISLSARPFSAPLRAWLPLAAAGLVAVVHGVAQMVDPMAGVAGAVLLVGAAALAAAAVWSLVAPLCCPRLAPGFHCWLRVSPLLAVALWMMAGTIFRAVLQADCDGEVADDCPLSASFNHNALAYLFLLLAELSLVPLAVVLYLQRAPIVWVSGADAGVPFKPKRARRSRASSSSDLSSNESSSDETSYLASNDSALW</sequence>
<feature type="compositionally biased region" description="Polar residues" evidence="1">
    <location>
        <begin position="304"/>
        <end position="313"/>
    </location>
</feature>
<dbReference type="GeneID" id="25562989"/>
<dbReference type="RefSeq" id="XP_013760219.1">
    <property type="nucleotide sequence ID" value="XM_013904765.1"/>
</dbReference>
<keyword evidence="2" id="KW-0812">Transmembrane</keyword>
<reference evidence="3 4" key="1">
    <citation type="submission" date="2010-05" db="EMBL/GenBank/DDBJ databases">
        <title>The Genome Sequence of Thecamonas trahens ATCC 50062.</title>
        <authorList>
            <consortium name="The Broad Institute Genome Sequencing Platform"/>
            <person name="Russ C."/>
            <person name="Cuomo C."/>
            <person name="Shea T."/>
            <person name="Young S.K."/>
            <person name="Zeng Q."/>
            <person name="Koehrsen M."/>
            <person name="Haas B."/>
            <person name="Borodovsky M."/>
            <person name="Guigo R."/>
            <person name="Alvarado L."/>
            <person name="Berlin A."/>
            <person name="Bochicchio J."/>
            <person name="Borenstein D."/>
            <person name="Chapman S."/>
            <person name="Chen Z."/>
            <person name="Freedman E."/>
            <person name="Gellesch M."/>
            <person name="Goldberg J."/>
            <person name="Griggs A."/>
            <person name="Gujja S."/>
            <person name="Heilman E."/>
            <person name="Heiman D."/>
            <person name="Hepburn T."/>
            <person name="Howarth C."/>
            <person name="Jen D."/>
            <person name="Larson L."/>
            <person name="Mehta T."/>
            <person name="Park D."/>
            <person name="Pearson M."/>
            <person name="Roberts A."/>
            <person name="Saif S."/>
            <person name="Shenoy N."/>
            <person name="Sisk P."/>
            <person name="Stolte C."/>
            <person name="Sykes S."/>
            <person name="Thomson T."/>
            <person name="Walk T."/>
            <person name="White J."/>
            <person name="Yandava C."/>
            <person name="Burger G."/>
            <person name="Gray M.W."/>
            <person name="Holland P.W.H."/>
            <person name="King N."/>
            <person name="Lang F.B.F."/>
            <person name="Roger A.J."/>
            <person name="Ruiz-Trillo I."/>
            <person name="Lander E."/>
            <person name="Nusbaum C."/>
        </authorList>
    </citation>
    <scope>NUCLEOTIDE SEQUENCE [LARGE SCALE GENOMIC DNA]</scope>
    <source>
        <strain evidence="3 4">ATCC 50062</strain>
    </source>
</reference>
<dbReference type="AlphaFoldDB" id="A0A0L0D6L5"/>
<feature type="transmembrane region" description="Helical" evidence="2">
    <location>
        <begin position="20"/>
        <end position="38"/>
    </location>
</feature>
<keyword evidence="4" id="KW-1185">Reference proteome</keyword>
<feature type="transmembrane region" description="Helical" evidence="2">
    <location>
        <begin position="50"/>
        <end position="75"/>
    </location>
</feature>
<accession>A0A0L0D6L5</accession>
<name>A0A0L0D6L5_THETB</name>
<evidence type="ECO:0000256" key="2">
    <source>
        <dbReference type="SAM" id="Phobius"/>
    </source>
</evidence>
<feature type="transmembrane region" description="Helical" evidence="2">
    <location>
        <begin position="128"/>
        <end position="147"/>
    </location>
</feature>
<evidence type="ECO:0000313" key="3">
    <source>
        <dbReference type="EMBL" id="KNC46948.1"/>
    </source>
</evidence>
<feature type="transmembrane region" description="Helical" evidence="2">
    <location>
        <begin position="237"/>
        <end position="259"/>
    </location>
</feature>
<keyword evidence="2" id="KW-0472">Membrane</keyword>
<dbReference type="EMBL" id="GL349444">
    <property type="protein sequence ID" value="KNC46948.1"/>
    <property type="molecule type" value="Genomic_DNA"/>
</dbReference>
<feature type="transmembrane region" description="Helical" evidence="2">
    <location>
        <begin position="198"/>
        <end position="217"/>
    </location>
</feature>
<feature type="region of interest" description="Disordered" evidence="1">
    <location>
        <begin position="278"/>
        <end position="313"/>
    </location>
</feature>
<protein>
    <submittedName>
        <fullName evidence="3">Uncharacterized protein</fullName>
    </submittedName>
</protein>
<proteinExistence type="predicted"/>
<feature type="compositionally biased region" description="Low complexity" evidence="1">
    <location>
        <begin position="286"/>
        <end position="303"/>
    </location>
</feature>
<keyword evidence="2" id="KW-1133">Transmembrane helix</keyword>
<organism evidence="3 4">
    <name type="scientific">Thecamonas trahens ATCC 50062</name>
    <dbReference type="NCBI Taxonomy" id="461836"/>
    <lineage>
        <taxon>Eukaryota</taxon>
        <taxon>Apusozoa</taxon>
        <taxon>Apusomonadida</taxon>
        <taxon>Apusomonadidae</taxon>
        <taxon>Thecamonas</taxon>
    </lineage>
</organism>